<keyword evidence="4" id="KW-1185">Reference proteome</keyword>
<evidence type="ECO:0000313" key="3">
    <source>
        <dbReference type="EMBL" id="KAK2550475.1"/>
    </source>
</evidence>
<dbReference type="InterPro" id="IPR058056">
    <property type="entry name" value="WH_TANC1/2"/>
</dbReference>
<name>A0AAD9UUV3_ACRCE</name>
<dbReference type="InterPro" id="IPR011047">
    <property type="entry name" value="Quinoprotein_ADH-like_sf"/>
</dbReference>
<sequence length="647" mass="72240">MLVAKSEGLMLYAYFLVLHFKEKASSLHQANFDVSLPLGISSVYHTYFKRLENELITELGIKEEKFLDLLCCLCASREPLPIDLVSKVLLPSTDSPFARRKVLKALSSVSSLLPIRSGCLHVIHKSVKDWLTDKSCYGEHDFLMDEEVGHELLGKLCAQELDDLKAKGVHKVQFTIAQKYALYHGARHLLHLDENRRQPKLDELAKKYVLDLELLFARVCANNSKATEDLLWLHYEGISSLLSPDSHSDVIPASGWDLFFNFRLNKETVLRFSPKMITIEMLNASAAAIEPDVHGGTQDLVLSLNGDILYVLSDEFSDCASLIGVWDTSSGNFITEKKVKHMGIIRVVAVTEGVLFECCEPFGNSVELWDSKLAARIYRWPNFGELRRSIPISETQVAFIEGGGVVKRRLEMTILDTSNGSVVASIALDYRRNVVACNSKCQVVTASGHTLQCSDGTSVLWETDLDLPAHNSDDHCNYRFCGMVSPAEQYLLIWAEGPTSDDCRYVLDACSGTVLNTLLKGRTDVVDCKFISDVECVMLCSKGAFPMEEARLELHNALSGNVLTVLELDYALNFLHAAVCPRNRFIAVELLKSSRSSSSNFKVIRAWSSERRVCGNNGRMGETEASNDDRKQMISARKTEGSNEDRK</sequence>
<reference evidence="3" key="2">
    <citation type="journal article" date="2023" name="Science">
        <title>Genomic signatures of disease resistance in endangered staghorn corals.</title>
        <authorList>
            <person name="Vollmer S.V."/>
            <person name="Selwyn J.D."/>
            <person name="Despard B.A."/>
            <person name="Roesel C.L."/>
        </authorList>
    </citation>
    <scope>NUCLEOTIDE SEQUENCE</scope>
    <source>
        <strain evidence="3">K2</strain>
    </source>
</reference>
<dbReference type="EMBL" id="JARQWQ010000110">
    <property type="protein sequence ID" value="KAK2550475.1"/>
    <property type="molecule type" value="Genomic_DNA"/>
</dbReference>
<evidence type="ECO:0000256" key="1">
    <source>
        <dbReference type="SAM" id="MobiDB-lite"/>
    </source>
</evidence>
<reference evidence="3" key="1">
    <citation type="journal article" date="2023" name="G3 (Bethesda)">
        <title>Whole genome assembly and annotation of the endangered Caribbean coral Acropora cervicornis.</title>
        <authorList>
            <person name="Selwyn J.D."/>
            <person name="Vollmer S.V."/>
        </authorList>
    </citation>
    <scope>NUCLEOTIDE SEQUENCE</scope>
    <source>
        <strain evidence="3">K2</strain>
    </source>
</reference>
<accession>A0AAD9UUV3</accession>
<dbReference type="SUPFAM" id="SSF50998">
    <property type="entry name" value="Quinoprotein alcohol dehydrogenase-like"/>
    <property type="match status" value="1"/>
</dbReference>
<feature type="compositionally biased region" description="Basic and acidic residues" evidence="1">
    <location>
        <begin position="627"/>
        <end position="647"/>
    </location>
</feature>
<dbReference type="Proteomes" id="UP001249851">
    <property type="component" value="Unassembled WGS sequence"/>
</dbReference>
<feature type="domain" description="TANC1/2-like winged helix" evidence="2">
    <location>
        <begin position="65"/>
        <end position="177"/>
    </location>
</feature>
<dbReference type="Pfam" id="PF25521">
    <property type="entry name" value="WHD_TANC1"/>
    <property type="match status" value="1"/>
</dbReference>
<comment type="caution">
    <text evidence="3">The sequence shown here is derived from an EMBL/GenBank/DDBJ whole genome shotgun (WGS) entry which is preliminary data.</text>
</comment>
<evidence type="ECO:0000313" key="4">
    <source>
        <dbReference type="Proteomes" id="UP001249851"/>
    </source>
</evidence>
<gene>
    <name evidence="3" type="ORF">P5673_028839</name>
</gene>
<organism evidence="3 4">
    <name type="scientific">Acropora cervicornis</name>
    <name type="common">Staghorn coral</name>
    <dbReference type="NCBI Taxonomy" id="6130"/>
    <lineage>
        <taxon>Eukaryota</taxon>
        <taxon>Metazoa</taxon>
        <taxon>Cnidaria</taxon>
        <taxon>Anthozoa</taxon>
        <taxon>Hexacorallia</taxon>
        <taxon>Scleractinia</taxon>
        <taxon>Astrocoeniina</taxon>
        <taxon>Acroporidae</taxon>
        <taxon>Acropora</taxon>
    </lineage>
</organism>
<proteinExistence type="predicted"/>
<protein>
    <recommendedName>
        <fullName evidence="2">TANC1/2-like winged helix domain-containing protein</fullName>
    </recommendedName>
</protein>
<feature type="region of interest" description="Disordered" evidence="1">
    <location>
        <begin position="615"/>
        <end position="647"/>
    </location>
</feature>
<dbReference type="AlphaFoldDB" id="A0AAD9UUV3"/>
<evidence type="ECO:0000259" key="2">
    <source>
        <dbReference type="Pfam" id="PF25521"/>
    </source>
</evidence>